<dbReference type="SUPFAM" id="SSF53448">
    <property type="entry name" value="Nucleotide-diphospho-sugar transferases"/>
    <property type="match status" value="1"/>
</dbReference>
<dbReference type="RefSeq" id="WP_344008825.1">
    <property type="nucleotide sequence ID" value="NZ_BAAAMY010000011.1"/>
</dbReference>
<evidence type="ECO:0000259" key="5">
    <source>
        <dbReference type="Pfam" id="PF02709"/>
    </source>
</evidence>
<dbReference type="Proteomes" id="UP001501612">
    <property type="component" value="Unassembled WGS sequence"/>
</dbReference>
<feature type="domain" description="Galactosyltransferase C-terminal" evidence="5">
    <location>
        <begin position="167"/>
        <end position="210"/>
    </location>
</feature>
<dbReference type="PANTHER" id="PTHR43179:SF12">
    <property type="entry name" value="GALACTOFURANOSYLTRANSFERASE GLFT2"/>
    <property type="match status" value="1"/>
</dbReference>
<proteinExistence type="inferred from homology"/>
<organism evidence="6 7">
    <name type="scientific">Nocardioides lentus</name>
    <dbReference type="NCBI Taxonomy" id="338077"/>
    <lineage>
        <taxon>Bacteria</taxon>
        <taxon>Bacillati</taxon>
        <taxon>Actinomycetota</taxon>
        <taxon>Actinomycetes</taxon>
        <taxon>Propionibacteriales</taxon>
        <taxon>Nocardioidaceae</taxon>
        <taxon>Nocardioides</taxon>
    </lineage>
</organism>
<dbReference type="InterPro" id="IPR029044">
    <property type="entry name" value="Nucleotide-diphossugar_trans"/>
</dbReference>
<dbReference type="InterPro" id="IPR027791">
    <property type="entry name" value="Galactosyl_T_C"/>
</dbReference>
<dbReference type="Pfam" id="PF02709">
    <property type="entry name" value="Glyco_transf_7C"/>
    <property type="match status" value="1"/>
</dbReference>
<comment type="pathway">
    <text evidence="1">Cell wall biogenesis; cell wall polysaccharide biosynthesis.</text>
</comment>
<evidence type="ECO:0000313" key="7">
    <source>
        <dbReference type="Proteomes" id="UP001501612"/>
    </source>
</evidence>
<dbReference type="PANTHER" id="PTHR43179">
    <property type="entry name" value="RHAMNOSYLTRANSFERASE WBBL"/>
    <property type="match status" value="1"/>
</dbReference>
<name>A0ABP5B381_9ACTN</name>
<keyword evidence="7" id="KW-1185">Reference proteome</keyword>
<evidence type="ECO:0000313" key="6">
    <source>
        <dbReference type="EMBL" id="GAA1929143.1"/>
    </source>
</evidence>
<dbReference type="Gene3D" id="3.90.550.10">
    <property type="entry name" value="Spore Coat Polysaccharide Biosynthesis Protein SpsA, Chain A"/>
    <property type="match status" value="1"/>
</dbReference>
<dbReference type="CDD" id="cd00761">
    <property type="entry name" value="Glyco_tranf_GTA_type"/>
    <property type="match status" value="1"/>
</dbReference>
<gene>
    <name evidence="6" type="ORF">GCM10009737_33830</name>
</gene>
<comment type="caution">
    <text evidence="6">The sequence shown here is derived from an EMBL/GenBank/DDBJ whole genome shotgun (WGS) entry which is preliminary data.</text>
</comment>
<evidence type="ECO:0000256" key="1">
    <source>
        <dbReference type="ARBA" id="ARBA00004776"/>
    </source>
</evidence>
<comment type="similarity">
    <text evidence="2">Belongs to the glycosyltransferase 2 family.</text>
</comment>
<keyword evidence="3" id="KW-0328">Glycosyltransferase</keyword>
<evidence type="ECO:0000256" key="3">
    <source>
        <dbReference type="ARBA" id="ARBA00022676"/>
    </source>
</evidence>
<protein>
    <submittedName>
        <fullName evidence="6">Glycosyltransferase</fullName>
    </submittedName>
</protein>
<dbReference type="EMBL" id="BAAAMY010000011">
    <property type="protein sequence ID" value="GAA1929143.1"/>
    <property type="molecule type" value="Genomic_DNA"/>
</dbReference>
<sequence length="275" mass="29333">MSAPRVAVVTVAHGRHAHLTEQQRSLSTVAGPAGTPAHDRVVVAMGDPRIPAVVGRDDVVDLPLPADGRLPLAAARNLGAAEALRRGAEVLVFLDVDCLAGPGTVAAYAAAVADEPDVVWCGPVTYLSPDDRPYPLERLAELDDPHPARPAPAPGARERGGDWALFWSLSFALSADAWRRTGGFDEAYTGYGAEDTDLGQRARAAGLGLGWLGDAPAYHQHHPTSDPPVQHAADIVRNGRLFAARWGWWPMGGWLEQLAARGLVVREDDGWRLVP</sequence>
<keyword evidence="4" id="KW-0808">Transferase</keyword>
<reference evidence="7" key="1">
    <citation type="journal article" date="2019" name="Int. J. Syst. Evol. Microbiol.">
        <title>The Global Catalogue of Microorganisms (GCM) 10K type strain sequencing project: providing services to taxonomists for standard genome sequencing and annotation.</title>
        <authorList>
            <consortium name="The Broad Institute Genomics Platform"/>
            <consortium name="The Broad Institute Genome Sequencing Center for Infectious Disease"/>
            <person name="Wu L."/>
            <person name="Ma J."/>
        </authorList>
    </citation>
    <scope>NUCLEOTIDE SEQUENCE [LARGE SCALE GENOMIC DNA]</scope>
    <source>
        <strain evidence="7">JCM 14046</strain>
    </source>
</reference>
<evidence type="ECO:0000256" key="4">
    <source>
        <dbReference type="ARBA" id="ARBA00022679"/>
    </source>
</evidence>
<accession>A0ABP5B381</accession>
<evidence type="ECO:0000256" key="2">
    <source>
        <dbReference type="ARBA" id="ARBA00006739"/>
    </source>
</evidence>